<evidence type="ECO:0000256" key="3">
    <source>
        <dbReference type="ARBA" id="ARBA00022801"/>
    </source>
</evidence>
<dbReference type="Pfam" id="PF01804">
    <property type="entry name" value="Penicil_amidase"/>
    <property type="match status" value="1"/>
</dbReference>
<dbReference type="SUPFAM" id="SSF56235">
    <property type="entry name" value="N-terminal nucleophile aminohydrolases (Ntn hydrolases)"/>
    <property type="match status" value="1"/>
</dbReference>
<dbReference type="Proteomes" id="UP000315947">
    <property type="component" value="Chromosome"/>
</dbReference>
<dbReference type="InterPro" id="IPR043147">
    <property type="entry name" value="Penicillin_amidase_A-knob"/>
</dbReference>
<dbReference type="Gene3D" id="2.30.120.10">
    <property type="match status" value="1"/>
</dbReference>
<name>A0ABX5WW57_9GAMM</name>
<protein>
    <submittedName>
        <fullName evidence="6">Penicillin amidase</fullName>
    </submittedName>
</protein>
<dbReference type="PIRSF" id="PIRSF001227">
    <property type="entry name" value="Pen_acylase"/>
    <property type="match status" value="1"/>
</dbReference>
<keyword evidence="5" id="KW-0472">Membrane</keyword>
<evidence type="ECO:0000256" key="1">
    <source>
        <dbReference type="ARBA" id="ARBA00006586"/>
    </source>
</evidence>
<sequence>MQINQTVITQYFESRQGATMFHKYLVIIFLSLILSIIGGCNSLSETQKVTIIRDTYGTPHIYADTHYGLFYGYGYAISQDRLFQLEMAKRSAQGNVAQVMGQKYLPLDIKIREHYNPHTIHAAMLKLSQADSAIFKGYADGINQWIVKINRSPDTLMPKQFIDHQFTPTTWTEFDVIMVFVGSMINRFGDYNTELDNQQLLMALMNKHGSNKANEIFNMLLPHMSKDAIDTIAPGEWSVTGRDRYKTELVNRLEGKNTASSPLLTAKIQPTVSTSGRHGTLRWQDFNEAPFSNILILGKNKLKDAEAVLINGPQFGFYRPAYTYSVGLHGAGYNAVGNSPAGYPLIQFGHNDHISWGSTWGAGDNVDIFQLTLDPQDSKKYLYKGLYIPFEQEKQIIKVKNQPDKSITVYRSVYGPVIKYQAKQGIAYAKKRGWAGKELSTLLSWNKVSKAQNYQQWADYVAESAINVNWYYVDQSGNIGYTLGGFYPVRRPGFDGRTPTPGDGSADWLGLYPFHTNPHVLNPISGYIANWNNRPAAGFPNPDQWWYNWNTIDRALELTTQVDANSTLSPKAAWEVMKHAAFVDPNARHFVPSLISLAQNSNVPLHRQAANILTHWDYSNTDNNNDGKYDNPGSTLFRAWLKEALRITYSAVIPDSHLHWFTNPGYGNKDKLMTNSYNISIGTKVLNTIWTNSSLFNHQDSNKIQLDSLTAAIKTLTLQYGENNQTWLENVDTLRFNNKNYIGVPQANDDETLDTPIALNRGTENNMTVFYANKVAAYEVVAPGQSGFIDPHGLKAKHYNDQYKNFINFHLKPVSNEYDNLKIDSTDKTVLVIPLSGSVKPSQRNESQ</sequence>
<evidence type="ECO:0000313" key="7">
    <source>
        <dbReference type="Proteomes" id="UP000315947"/>
    </source>
</evidence>
<dbReference type="Gene3D" id="1.10.287.150">
    <property type="match status" value="1"/>
</dbReference>
<keyword evidence="2" id="KW-0732">Signal</keyword>
<organism evidence="6 7">
    <name type="scientific">Shewanella psychropiezotolerans</name>
    <dbReference type="NCBI Taxonomy" id="2593655"/>
    <lineage>
        <taxon>Bacteria</taxon>
        <taxon>Pseudomonadati</taxon>
        <taxon>Pseudomonadota</taxon>
        <taxon>Gammaproteobacteria</taxon>
        <taxon>Alteromonadales</taxon>
        <taxon>Shewanellaceae</taxon>
        <taxon>Shewanella</taxon>
    </lineage>
</organism>
<dbReference type="InterPro" id="IPR014395">
    <property type="entry name" value="Pen/GL7ACA/AHL_acylase"/>
</dbReference>
<keyword evidence="4" id="KW-0865">Zymogen</keyword>
<keyword evidence="5" id="KW-0812">Transmembrane</keyword>
<dbReference type="Gene3D" id="1.10.1400.10">
    <property type="match status" value="1"/>
</dbReference>
<reference evidence="6 7" key="1">
    <citation type="submission" date="2019-07" db="EMBL/GenBank/DDBJ databases">
        <title>Shewanella sp. YLB-06 whole genomic sequence.</title>
        <authorList>
            <person name="Yu L."/>
        </authorList>
    </citation>
    <scope>NUCLEOTIDE SEQUENCE [LARGE SCALE GENOMIC DNA]</scope>
    <source>
        <strain evidence="6 7">YLB-06</strain>
    </source>
</reference>
<evidence type="ECO:0000256" key="2">
    <source>
        <dbReference type="ARBA" id="ARBA00022729"/>
    </source>
</evidence>
<keyword evidence="3" id="KW-0378">Hydrolase</keyword>
<dbReference type="InterPro" id="IPR023343">
    <property type="entry name" value="Penicillin_amidase_dom1"/>
</dbReference>
<dbReference type="PANTHER" id="PTHR34218:SF3">
    <property type="entry name" value="ACYL-HOMOSERINE LACTONE ACYLASE PVDQ"/>
    <property type="match status" value="1"/>
</dbReference>
<keyword evidence="7" id="KW-1185">Reference proteome</keyword>
<dbReference type="InterPro" id="IPR029055">
    <property type="entry name" value="Ntn_hydrolases_N"/>
</dbReference>
<dbReference type="Gene3D" id="3.60.20.10">
    <property type="entry name" value="Glutamine Phosphoribosylpyrophosphate, subunit 1, domain 1"/>
    <property type="match status" value="1"/>
</dbReference>
<dbReference type="PANTHER" id="PTHR34218">
    <property type="entry name" value="PEPTIDASE S45 PENICILLIN AMIDASE"/>
    <property type="match status" value="1"/>
</dbReference>
<comment type="similarity">
    <text evidence="1">Belongs to the peptidase S45 family.</text>
</comment>
<accession>A0ABX5WW57</accession>
<evidence type="ECO:0000256" key="4">
    <source>
        <dbReference type="ARBA" id="ARBA00023145"/>
    </source>
</evidence>
<evidence type="ECO:0000256" key="5">
    <source>
        <dbReference type="SAM" id="Phobius"/>
    </source>
</evidence>
<evidence type="ECO:0000313" key="6">
    <source>
        <dbReference type="EMBL" id="QDO83319.1"/>
    </source>
</evidence>
<dbReference type="EMBL" id="CP041614">
    <property type="protein sequence ID" value="QDO83319.1"/>
    <property type="molecule type" value="Genomic_DNA"/>
</dbReference>
<dbReference type="Gene3D" id="1.10.439.10">
    <property type="entry name" value="Penicillin Amidohydrolase, domain 1"/>
    <property type="match status" value="1"/>
</dbReference>
<feature type="transmembrane region" description="Helical" evidence="5">
    <location>
        <begin position="21"/>
        <end position="39"/>
    </location>
</feature>
<gene>
    <name evidence="6" type="ORF">FM037_08875</name>
</gene>
<keyword evidence="5" id="KW-1133">Transmembrane helix</keyword>
<dbReference type="InterPro" id="IPR002692">
    <property type="entry name" value="S45"/>
</dbReference>
<dbReference type="InterPro" id="IPR043146">
    <property type="entry name" value="Penicillin_amidase_N_B-knob"/>
</dbReference>
<proteinExistence type="inferred from homology"/>